<reference evidence="6 7" key="1">
    <citation type="submission" date="2018-09" db="EMBL/GenBank/DDBJ databases">
        <title>Isolation, diversity and antifungal activity of actinobacteria from wheat.</title>
        <authorList>
            <person name="Han C."/>
        </authorList>
    </citation>
    <scope>NUCLEOTIDE SEQUENCE [LARGE SCALE GENOMIC DNA]</scope>
    <source>
        <strain evidence="6 7">NEAU-YY265</strain>
    </source>
</reference>
<dbReference type="PANTHER" id="PTHR30055">
    <property type="entry name" value="HTH-TYPE TRANSCRIPTIONAL REGULATOR RUTR"/>
    <property type="match status" value="1"/>
</dbReference>
<dbReference type="SUPFAM" id="SSF46689">
    <property type="entry name" value="Homeodomain-like"/>
    <property type="match status" value="1"/>
</dbReference>
<dbReference type="InterPro" id="IPR001647">
    <property type="entry name" value="HTH_TetR"/>
</dbReference>
<evidence type="ECO:0000313" key="6">
    <source>
        <dbReference type="EMBL" id="RIQ13739.1"/>
    </source>
</evidence>
<dbReference type="EMBL" id="QUAL01000364">
    <property type="protein sequence ID" value="RIQ13739.1"/>
    <property type="molecule type" value="Genomic_DNA"/>
</dbReference>
<dbReference type="Pfam" id="PF00440">
    <property type="entry name" value="TetR_N"/>
    <property type="match status" value="1"/>
</dbReference>
<proteinExistence type="predicted"/>
<comment type="caution">
    <text evidence="6">The sequence shown here is derived from an EMBL/GenBank/DDBJ whole genome shotgun (WGS) entry which is preliminary data.</text>
</comment>
<name>A0A418KIZ8_9ACTN</name>
<dbReference type="InterPro" id="IPR050109">
    <property type="entry name" value="HTH-type_TetR-like_transc_reg"/>
</dbReference>
<keyword evidence="7" id="KW-1185">Reference proteome</keyword>
<dbReference type="Gene3D" id="1.10.357.10">
    <property type="entry name" value="Tetracycline Repressor, domain 2"/>
    <property type="match status" value="1"/>
</dbReference>
<feature type="DNA-binding region" description="H-T-H motif" evidence="4">
    <location>
        <begin position="79"/>
        <end position="98"/>
    </location>
</feature>
<keyword evidence="1" id="KW-0805">Transcription regulation</keyword>
<dbReference type="InterPro" id="IPR009057">
    <property type="entry name" value="Homeodomain-like_sf"/>
</dbReference>
<evidence type="ECO:0000256" key="2">
    <source>
        <dbReference type="ARBA" id="ARBA00023125"/>
    </source>
</evidence>
<dbReference type="GO" id="GO:0003700">
    <property type="term" value="F:DNA-binding transcription factor activity"/>
    <property type="evidence" value="ECO:0007669"/>
    <property type="project" value="TreeGrafter"/>
</dbReference>
<feature type="domain" description="HTH tetR-type" evidence="5">
    <location>
        <begin position="54"/>
        <end position="116"/>
    </location>
</feature>
<gene>
    <name evidence="6" type="ORF">DY240_25260</name>
</gene>
<keyword evidence="3" id="KW-0804">Transcription</keyword>
<keyword evidence="2 4" id="KW-0238">DNA-binding</keyword>
<dbReference type="PANTHER" id="PTHR30055:SF234">
    <property type="entry name" value="HTH-TYPE TRANSCRIPTIONAL REGULATOR BETI"/>
    <property type="match status" value="1"/>
</dbReference>
<dbReference type="Gene3D" id="1.10.10.60">
    <property type="entry name" value="Homeodomain-like"/>
    <property type="match status" value="1"/>
</dbReference>
<dbReference type="AlphaFoldDB" id="A0A418KIZ8"/>
<sequence>MCRPCSRTTGGPSPWSSYSTGPAESWMVAMVGLLPQRCNHLIMRYCNHVITAEASTKDRLLAEGMRLFALQGFRATTVGQIEAAAGLQPRRGALYRHFPSKEALLDEAVRRHLDSVRARRTEVVGGEAGDVGDVGDEALALGRYVLDELASQRAVVDVFEREGERVAEQRDAFREQVSDAGYRVMAEALRRWIGTEPAPGFDVDAAAVLLLGALINVHRSTWTFAGPPLELDEARILAAWSLQCATVVAAARR</sequence>
<dbReference type="Proteomes" id="UP000284057">
    <property type="component" value="Unassembled WGS sequence"/>
</dbReference>
<evidence type="ECO:0000256" key="4">
    <source>
        <dbReference type="PROSITE-ProRule" id="PRU00335"/>
    </source>
</evidence>
<dbReference type="GO" id="GO:0000976">
    <property type="term" value="F:transcription cis-regulatory region binding"/>
    <property type="evidence" value="ECO:0007669"/>
    <property type="project" value="TreeGrafter"/>
</dbReference>
<evidence type="ECO:0000259" key="5">
    <source>
        <dbReference type="PROSITE" id="PS50977"/>
    </source>
</evidence>
<evidence type="ECO:0000256" key="1">
    <source>
        <dbReference type="ARBA" id="ARBA00023015"/>
    </source>
</evidence>
<evidence type="ECO:0000313" key="7">
    <source>
        <dbReference type="Proteomes" id="UP000284057"/>
    </source>
</evidence>
<organism evidence="6 7">
    <name type="scientific">Jiangella rhizosphaerae</name>
    <dbReference type="NCBI Taxonomy" id="2293569"/>
    <lineage>
        <taxon>Bacteria</taxon>
        <taxon>Bacillati</taxon>
        <taxon>Actinomycetota</taxon>
        <taxon>Actinomycetes</taxon>
        <taxon>Jiangellales</taxon>
        <taxon>Jiangellaceae</taxon>
        <taxon>Jiangella</taxon>
    </lineage>
</organism>
<accession>A0A418KIZ8</accession>
<evidence type="ECO:0000256" key="3">
    <source>
        <dbReference type="ARBA" id="ARBA00023163"/>
    </source>
</evidence>
<dbReference type="PROSITE" id="PS50977">
    <property type="entry name" value="HTH_TETR_2"/>
    <property type="match status" value="1"/>
</dbReference>
<protein>
    <submittedName>
        <fullName evidence="6">TetR family transcriptional regulator</fullName>
    </submittedName>
</protein>